<comment type="similarity">
    <text evidence="2">Belongs to the EamA transporter family.</text>
</comment>
<dbReference type="PANTHER" id="PTHR32322">
    <property type="entry name" value="INNER MEMBRANE TRANSPORTER"/>
    <property type="match status" value="1"/>
</dbReference>
<dbReference type="InterPro" id="IPR050638">
    <property type="entry name" value="AA-Vitamin_Transporters"/>
</dbReference>
<dbReference type="GO" id="GO:0016020">
    <property type="term" value="C:membrane"/>
    <property type="evidence" value="ECO:0007669"/>
    <property type="project" value="UniProtKB-SubCell"/>
</dbReference>
<keyword evidence="3 7" id="KW-0812">Transmembrane</keyword>
<organism evidence="9 10">
    <name type="scientific">Nakamurella aerolata</name>
    <dbReference type="NCBI Taxonomy" id="1656892"/>
    <lineage>
        <taxon>Bacteria</taxon>
        <taxon>Bacillati</taxon>
        <taxon>Actinomycetota</taxon>
        <taxon>Actinomycetes</taxon>
        <taxon>Nakamurellales</taxon>
        <taxon>Nakamurellaceae</taxon>
        <taxon>Nakamurella</taxon>
    </lineage>
</organism>
<dbReference type="Gene3D" id="1.10.3730.20">
    <property type="match status" value="1"/>
</dbReference>
<evidence type="ECO:0000256" key="6">
    <source>
        <dbReference type="SAM" id="MobiDB-lite"/>
    </source>
</evidence>
<name>A0A849A935_9ACTN</name>
<feature type="transmembrane region" description="Helical" evidence="7">
    <location>
        <begin position="60"/>
        <end position="80"/>
    </location>
</feature>
<feature type="transmembrane region" description="Helical" evidence="7">
    <location>
        <begin position="7"/>
        <end position="27"/>
    </location>
</feature>
<feature type="transmembrane region" description="Helical" evidence="7">
    <location>
        <begin position="33"/>
        <end position="53"/>
    </location>
</feature>
<dbReference type="InterPro" id="IPR000620">
    <property type="entry name" value="EamA_dom"/>
</dbReference>
<keyword evidence="5 7" id="KW-0472">Membrane</keyword>
<dbReference type="Proteomes" id="UP000562984">
    <property type="component" value="Unassembled WGS sequence"/>
</dbReference>
<evidence type="ECO:0000256" key="5">
    <source>
        <dbReference type="ARBA" id="ARBA00023136"/>
    </source>
</evidence>
<feature type="transmembrane region" description="Helical" evidence="7">
    <location>
        <begin position="267"/>
        <end position="287"/>
    </location>
</feature>
<reference evidence="9 10" key="1">
    <citation type="submission" date="2020-05" db="EMBL/GenBank/DDBJ databases">
        <title>Nakamurella sp. DB0629 isolated from air conditioner.</title>
        <authorList>
            <person name="Kim D.H."/>
            <person name="Kim D.-U."/>
        </authorList>
    </citation>
    <scope>NUCLEOTIDE SEQUENCE [LARGE SCALE GENOMIC DNA]</scope>
    <source>
        <strain evidence="9 10">DB0629</strain>
    </source>
</reference>
<evidence type="ECO:0000256" key="7">
    <source>
        <dbReference type="SAM" id="Phobius"/>
    </source>
</evidence>
<dbReference type="InterPro" id="IPR037185">
    <property type="entry name" value="EmrE-like"/>
</dbReference>
<evidence type="ECO:0000259" key="8">
    <source>
        <dbReference type="Pfam" id="PF00892"/>
    </source>
</evidence>
<dbReference type="Pfam" id="PF00892">
    <property type="entry name" value="EamA"/>
    <property type="match status" value="2"/>
</dbReference>
<dbReference type="EMBL" id="JABEND010000009">
    <property type="protein sequence ID" value="NNG37055.1"/>
    <property type="molecule type" value="Genomic_DNA"/>
</dbReference>
<feature type="domain" description="EamA" evidence="8">
    <location>
        <begin position="144"/>
        <end position="282"/>
    </location>
</feature>
<proteinExistence type="inferred from homology"/>
<keyword evidence="10" id="KW-1185">Reference proteome</keyword>
<evidence type="ECO:0000313" key="9">
    <source>
        <dbReference type="EMBL" id="NNG37055.1"/>
    </source>
</evidence>
<accession>A0A849A935</accession>
<evidence type="ECO:0000256" key="4">
    <source>
        <dbReference type="ARBA" id="ARBA00022989"/>
    </source>
</evidence>
<feature type="transmembrane region" description="Helical" evidence="7">
    <location>
        <begin position="141"/>
        <end position="159"/>
    </location>
</feature>
<feature type="transmembrane region" description="Helical" evidence="7">
    <location>
        <begin position="171"/>
        <end position="190"/>
    </location>
</feature>
<evidence type="ECO:0000256" key="1">
    <source>
        <dbReference type="ARBA" id="ARBA00004141"/>
    </source>
</evidence>
<feature type="region of interest" description="Disordered" evidence="6">
    <location>
        <begin position="300"/>
        <end position="347"/>
    </location>
</feature>
<gene>
    <name evidence="9" type="ORF">HKD39_15335</name>
</gene>
<comment type="subcellular location">
    <subcellularLocation>
        <location evidence="1">Membrane</location>
        <topology evidence="1">Multi-pass membrane protein</topology>
    </subcellularLocation>
</comment>
<keyword evidence="4 7" id="KW-1133">Transmembrane helix</keyword>
<feature type="compositionally biased region" description="Basic and acidic residues" evidence="6">
    <location>
        <begin position="302"/>
        <end position="312"/>
    </location>
</feature>
<feature type="transmembrane region" description="Helical" evidence="7">
    <location>
        <begin position="86"/>
        <end position="105"/>
    </location>
</feature>
<evidence type="ECO:0000256" key="3">
    <source>
        <dbReference type="ARBA" id="ARBA00022692"/>
    </source>
</evidence>
<comment type="caution">
    <text evidence="9">The sequence shown here is derived from an EMBL/GenBank/DDBJ whole genome shotgun (WGS) entry which is preliminary data.</text>
</comment>
<dbReference type="SUPFAM" id="SSF103481">
    <property type="entry name" value="Multidrug resistance efflux transporter EmrE"/>
    <property type="match status" value="2"/>
</dbReference>
<sequence length="347" mass="36001">MTSRDRLLGLAVAVLWGVNFLAIHASLQQFPPFFLVALRFTIIAIPTMLLVPWPRVPVRYLLGYGLGFGTLQFLFLYWAMSSGMPTGLASLVLQSSAPFTVLLGATLLHEKLAREQILGILLAAAGLAVVGWQQFGAAALGPFLLTLCGGLGWAFGNLSSRLAKPAKPLQLTLWMSVVPPVPMLAVSLMVEGPAAIGRSFTGLGSSTGVWALAGLAYTVLLGTVLGSGLWTMLLSAYPAARVAPFSMLVPVVGLSSAWLVLGETLSATELIGCAVVVLGVALGSGAFSRLRGFRARGPLPGFRRDRSGRPERPSAPGATAPVDGSPGATDGSAETVPSAAAPARSPD</sequence>
<dbReference type="AlphaFoldDB" id="A0A849A935"/>
<dbReference type="PANTHER" id="PTHR32322:SF9">
    <property type="entry name" value="AMINO-ACID METABOLITE EFFLUX PUMP-RELATED"/>
    <property type="match status" value="1"/>
</dbReference>
<feature type="transmembrane region" description="Helical" evidence="7">
    <location>
        <begin position="210"/>
        <end position="230"/>
    </location>
</feature>
<feature type="transmembrane region" description="Helical" evidence="7">
    <location>
        <begin position="242"/>
        <end position="261"/>
    </location>
</feature>
<evidence type="ECO:0000313" key="10">
    <source>
        <dbReference type="Proteomes" id="UP000562984"/>
    </source>
</evidence>
<dbReference type="RefSeq" id="WP_171200744.1">
    <property type="nucleotide sequence ID" value="NZ_JABEND010000009.1"/>
</dbReference>
<protein>
    <submittedName>
        <fullName evidence="9">EamA family transporter</fullName>
    </submittedName>
</protein>
<feature type="transmembrane region" description="Helical" evidence="7">
    <location>
        <begin position="117"/>
        <end position="135"/>
    </location>
</feature>
<evidence type="ECO:0000256" key="2">
    <source>
        <dbReference type="ARBA" id="ARBA00007362"/>
    </source>
</evidence>
<feature type="domain" description="EamA" evidence="8">
    <location>
        <begin position="7"/>
        <end position="130"/>
    </location>
</feature>